<comment type="similarity">
    <text evidence="2 13">Belongs to the integrin alpha chain family.</text>
</comment>
<evidence type="ECO:0000256" key="9">
    <source>
        <dbReference type="ARBA" id="ARBA00023136"/>
    </source>
</evidence>
<dbReference type="SMART" id="SM00191">
    <property type="entry name" value="Int_alpha"/>
    <property type="match status" value="4"/>
</dbReference>
<evidence type="ECO:0000256" key="1">
    <source>
        <dbReference type="ARBA" id="ARBA00004479"/>
    </source>
</evidence>
<dbReference type="InterPro" id="IPR000413">
    <property type="entry name" value="Integrin_alpha"/>
</dbReference>
<feature type="repeat" description="FG-GAP" evidence="12">
    <location>
        <begin position="351"/>
        <end position="408"/>
    </location>
</feature>
<sequence>MIVIRCWQLYSLAVLTAIFAMDCSAFNVDVDSATVHYGPNNSMFGYRAEFIKQNTGSARLLVSAPHLLPATRMASGNYFSCDPLGVMSCQGRNTLPPDVDTHLAAIEEFGEKKEMFGQTMTLVNSSTALMCAPLWAHRIGWKNHHIFPIGRCQLVPPGSDTLSPLTKNVNEYLGNVFMDGHMVLGFLKGFSLFGFSAASDGEGHVVVGTPGFSSGRGSFGILTLNSGEFDMMEKDTFDKELDVNLGFTITVGDFCDGRKICFAASNRMSNGKVYVVAREHPKVFRVMQMLQGSQNYSSFGFSLCAMDINGDGLSDLLVGAPTYSDHTTDPTSYDVGRVFVYQQVQGKLLANITLAGGRKSFSRFGSAIGNIGDINRDSIDDVAVGAPQEDEGRGAVYIYLGSSKGPETTFSQRISGRDIGKGLFSFGSHISQPTSDISAYKYPDFAVGSPQSDAVVVLRTRLIINAVANILVPASGVESSNNLCPANLSMVSLKASGCISLGVCISFSVGLTRPRLENLLFDVSFGIDTLLPNEGSRRVRLYRGQGYPTVTSVNETVTVNAKNAYCKSYVAILKEDQILRNPFIPVKVEASFNLNFTSIKDIISPILNASLPTSATAEVKFLNKCGADQTCRADLLLQGRVLHVPSEMGLDLNVVNSTSEVVLDLTLTNRQETAYGIKLTVNVQGQIRFITATDDDGGSQFLCEVRDSKENSTLDQAGFQLSCISWFPLPQGGALSVKLQFDAASVPLEAASRVVTFAIISRPYDSAQNPEAEMNDNIINLESRKALVADLQVIGSSDPRSLHIYDSTHLPLQAAHKLLITNRGPSFMPATHVNISLPYMDMEGRELLTSYSVTIKLADGTVTQCAVLSVDAIVMTTTEAIPSSSSASVNVSTLLPPATETPESESITFGIVEPSRRRRQANVERTFDSSQKSSKNRDSSRSLQMDCRGYKCKTFQCSLPTLQRYVQAEVDVSFVINNAVLPFSSKVDSILYTTLTSVGEPSTPFFYRWPEPRAVTVATPIYKVTSFTEISIWFIVGGVIGGLLALVIIAVILKKVGFFQRQDKARLERLKRQNGFYQTPRRPPSTRRA</sequence>
<evidence type="ECO:0000256" key="14">
    <source>
        <dbReference type="SAM" id="MobiDB-lite"/>
    </source>
</evidence>
<gene>
    <name evidence="17" type="ORF">C0Q70_09163</name>
</gene>
<feature type="domain" description="Integrin alpha second immunoglobulin-like" evidence="15">
    <location>
        <begin position="625"/>
        <end position="757"/>
    </location>
</feature>
<dbReference type="OrthoDB" id="5573735at2759"/>
<dbReference type="GO" id="GO:0008305">
    <property type="term" value="C:integrin complex"/>
    <property type="evidence" value="ECO:0007669"/>
    <property type="project" value="InterPro"/>
</dbReference>
<name>A0A2T7P933_POMCA</name>
<evidence type="ECO:0000256" key="6">
    <source>
        <dbReference type="ARBA" id="ARBA00022889"/>
    </source>
</evidence>
<dbReference type="Pfam" id="PF20806">
    <property type="entry name" value="Integrin_A_Ig_3"/>
    <property type="match status" value="1"/>
</dbReference>
<dbReference type="Gene3D" id="1.20.5.930">
    <property type="entry name" value="Bicelle-embedded integrin alpha(iib) transmembrane segment"/>
    <property type="match status" value="1"/>
</dbReference>
<dbReference type="InterPro" id="IPR013517">
    <property type="entry name" value="FG-GAP"/>
</dbReference>
<keyword evidence="11" id="KW-0325">Glycoprotein</keyword>
<dbReference type="GO" id="GO:0009897">
    <property type="term" value="C:external side of plasma membrane"/>
    <property type="evidence" value="ECO:0007669"/>
    <property type="project" value="TreeGrafter"/>
</dbReference>
<dbReference type="Gene3D" id="2.60.40.1510">
    <property type="entry name" value="ntegrin, alpha v. Chain A, domain 3"/>
    <property type="match status" value="1"/>
</dbReference>
<feature type="repeat" description="FG-GAP" evidence="12">
    <location>
        <begin position="285"/>
        <end position="350"/>
    </location>
</feature>
<dbReference type="STRING" id="400727.A0A2T7P933"/>
<dbReference type="PANTHER" id="PTHR23220">
    <property type="entry name" value="INTEGRIN ALPHA"/>
    <property type="match status" value="1"/>
</dbReference>
<dbReference type="PROSITE" id="PS51470">
    <property type="entry name" value="FG_GAP"/>
    <property type="match status" value="2"/>
</dbReference>
<organism evidence="17 18">
    <name type="scientific">Pomacea canaliculata</name>
    <name type="common">Golden apple snail</name>
    <dbReference type="NCBI Taxonomy" id="400727"/>
    <lineage>
        <taxon>Eukaryota</taxon>
        <taxon>Metazoa</taxon>
        <taxon>Spiralia</taxon>
        <taxon>Lophotrochozoa</taxon>
        <taxon>Mollusca</taxon>
        <taxon>Gastropoda</taxon>
        <taxon>Caenogastropoda</taxon>
        <taxon>Architaenioglossa</taxon>
        <taxon>Ampullarioidea</taxon>
        <taxon>Ampullariidae</taxon>
        <taxon>Pomacea</taxon>
    </lineage>
</organism>
<feature type="signal peptide" evidence="13">
    <location>
        <begin position="1"/>
        <end position="25"/>
    </location>
</feature>
<keyword evidence="4 13" id="KW-0732">Signal</keyword>
<dbReference type="GO" id="GO:0098609">
    <property type="term" value="P:cell-cell adhesion"/>
    <property type="evidence" value="ECO:0007669"/>
    <property type="project" value="TreeGrafter"/>
</dbReference>
<dbReference type="InterPro" id="IPR032695">
    <property type="entry name" value="Integrin_dom_sf"/>
</dbReference>
<feature type="region of interest" description="Disordered" evidence="14">
    <location>
        <begin position="917"/>
        <end position="942"/>
    </location>
</feature>
<accession>A0A2T7P933</accession>
<evidence type="ECO:0000256" key="8">
    <source>
        <dbReference type="ARBA" id="ARBA00023037"/>
    </source>
</evidence>
<dbReference type="SUPFAM" id="SSF69318">
    <property type="entry name" value="Integrin alpha N-terminal domain"/>
    <property type="match status" value="1"/>
</dbReference>
<evidence type="ECO:0000256" key="3">
    <source>
        <dbReference type="ARBA" id="ARBA00022692"/>
    </source>
</evidence>
<keyword evidence="3 13" id="KW-0812">Transmembrane</keyword>
<dbReference type="CDD" id="cd12087">
    <property type="entry name" value="TM_EGFR-like"/>
    <property type="match status" value="1"/>
</dbReference>
<keyword evidence="8 13" id="KW-0401">Integrin</keyword>
<keyword evidence="9 13" id="KW-0472">Membrane</keyword>
<evidence type="ECO:0000313" key="17">
    <source>
        <dbReference type="EMBL" id="PVD29906.1"/>
    </source>
</evidence>
<dbReference type="AlphaFoldDB" id="A0A2T7P933"/>
<feature type="chain" id="PRO_5015373101" evidence="13">
    <location>
        <begin position="26"/>
        <end position="1089"/>
    </location>
</feature>
<keyword evidence="18" id="KW-1185">Reference proteome</keyword>
<dbReference type="EMBL" id="PZQS01000005">
    <property type="protein sequence ID" value="PVD29906.1"/>
    <property type="molecule type" value="Genomic_DNA"/>
</dbReference>
<dbReference type="Proteomes" id="UP000245119">
    <property type="component" value="Linkage Group LG5"/>
</dbReference>
<dbReference type="InterPro" id="IPR013519">
    <property type="entry name" value="Int_alpha_beta-p"/>
</dbReference>
<proteinExistence type="inferred from homology"/>
<evidence type="ECO:0000256" key="7">
    <source>
        <dbReference type="ARBA" id="ARBA00022989"/>
    </source>
</evidence>
<dbReference type="PANTHER" id="PTHR23220:SF134">
    <property type="entry name" value="INTEGRIN ALPHA-2 DOMAIN-CONTAINING PROTEIN"/>
    <property type="match status" value="1"/>
</dbReference>
<dbReference type="GO" id="GO:0007160">
    <property type="term" value="P:cell-matrix adhesion"/>
    <property type="evidence" value="ECO:0007669"/>
    <property type="project" value="TreeGrafter"/>
</dbReference>
<evidence type="ECO:0000256" key="12">
    <source>
        <dbReference type="PROSITE-ProRule" id="PRU00803"/>
    </source>
</evidence>
<protein>
    <submittedName>
        <fullName evidence="17">Uncharacterized protein</fullName>
    </submittedName>
</protein>
<evidence type="ECO:0000256" key="13">
    <source>
        <dbReference type="RuleBase" id="RU003762"/>
    </source>
</evidence>
<evidence type="ECO:0000259" key="15">
    <source>
        <dbReference type="Pfam" id="PF20805"/>
    </source>
</evidence>
<dbReference type="InterPro" id="IPR048286">
    <property type="entry name" value="Integrin_alpha_Ig-like_3"/>
</dbReference>
<dbReference type="Gene3D" id="2.60.40.1530">
    <property type="entry name" value="ntegrin, alpha v. Chain A, domain 4"/>
    <property type="match status" value="1"/>
</dbReference>
<evidence type="ECO:0000259" key="16">
    <source>
        <dbReference type="Pfam" id="PF20806"/>
    </source>
</evidence>
<feature type="transmembrane region" description="Helical" evidence="13">
    <location>
        <begin position="1030"/>
        <end position="1053"/>
    </location>
</feature>
<evidence type="ECO:0000256" key="2">
    <source>
        <dbReference type="ARBA" id="ARBA00008054"/>
    </source>
</evidence>
<dbReference type="GO" id="GO:0033627">
    <property type="term" value="P:cell adhesion mediated by integrin"/>
    <property type="evidence" value="ECO:0007669"/>
    <property type="project" value="TreeGrafter"/>
</dbReference>
<keyword evidence="5" id="KW-0677">Repeat</keyword>
<evidence type="ECO:0000256" key="10">
    <source>
        <dbReference type="ARBA" id="ARBA00023170"/>
    </source>
</evidence>
<dbReference type="GO" id="GO:0007229">
    <property type="term" value="P:integrin-mediated signaling pathway"/>
    <property type="evidence" value="ECO:0007669"/>
    <property type="project" value="UniProtKB-KW"/>
</dbReference>
<dbReference type="Gene3D" id="2.60.40.1460">
    <property type="entry name" value="Integrin domains. Chain A, domain 2"/>
    <property type="match status" value="1"/>
</dbReference>
<evidence type="ECO:0000256" key="5">
    <source>
        <dbReference type="ARBA" id="ARBA00022737"/>
    </source>
</evidence>
<feature type="domain" description="Integrin alpha third immunoglobulin-like" evidence="16">
    <location>
        <begin position="816"/>
        <end position="981"/>
    </location>
</feature>
<comment type="subcellular location">
    <subcellularLocation>
        <location evidence="1 13">Membrane</location>
        <topology evidence="1 13">Single-pass type I membrane protein</topology>
    </subcellularLocation>
</comment>
<dbReference type="SUPFAM" id="SSF69179">
    <property type="entry name" value="Integrin domains"/>
    <property type="match status" value="3"/>
</dbReference>
<evidence type="ECO:0000313" key="18">
    <source>
        <dbReference type="Proteomes" id="UP000245119"/>
    </source>
</evidence>
<dbReference type="GO" id="GO:0005178">
    <property type="term" value="F:integrin binding"/>
    <property type="evidence" value="ECO:0007669"/>
    <property type="project" value="TreeGrafter"/>
</dbReference>
<dbReference type="Pfam" id="PF20805">
    <property type="entry name" value="Integrin_A_Ig_2"/>
    <property type="match status" value="1"/>
</dbReference>
<dbReference type="Pfam" id="PF01839">
    <property type="entry name" value="FG-GAP"/>
    <property type="match status" value="2"/>
</dbReference>
<dbReference type="Gene3D" id="2.130.10.130">
    <property type="entry name" value="Integrin alpha, N-terminal"/>
    <property type="match status" value="1"/>
</dbReference>
<comment type="caution">
    <text evidence="17">The sequence shown here is derived from an EMBL/GenBank/DDBJ whole genome shotgun (WGS) entry which is preliminary data.</text>
</comment>
<evidence type="ECO:0000256" key="4">
    <source>
        <dbReference type="ARBA" id="ARBA00022729"/>
    </source>
</evidence>
<dbReference type="InterPro" id="IPR028994">
    <property type="entry name" value="Integrin_alpha_N"/>
</dbReference>
<keyword evidence="6 13" id="KW-0130">Cell adhesion</keyword>
<keyword evidence="10 13" id="KW-0675">Receptor</keyword>
<dbReference type="InterPro" id="IPR048285">
    <property type="entry name" value="Integrin_alpha_Ig-like_2"/>
</dbReference>
<evidence type="ECO:0000256" key="11">
    <source>
        <dbReference type="ARBA" id="ARBA00023180"/>
    </source>
</evidence>
<keyword evidence="7 13" id="KW-1133">Transmembrane helix</keyword>
<dbReference type="PRINTS" id="PR01185">
    <property type="entry name" value="INTEGRINA"/>
</dbReference>
<reference evidence="17 18" key="1">
    <citation type="submission" date="2018-04" db="EMBL/GenBank/DDBJ databases">
        <title>The genome of golden apple snail Pomacea canaliculata provides insight into stress tolerance and invasive adaptation.</title>
        <authorList>
            <person name="Liu C."/>
            <person name="Liu B."/>
            <person name="Ren Y."/>
            <person name="Zhang Y."/>
            <person name="Wang H."/>
            <person name="Li S."/>
            <person name="Jiang F."/>
            <person name="Yin L."/>
            <person name="Zhang G."/>
            <person name="Qian W."/>
            <person name="Fan W."/>
        </authorList>
    </citation>
    <scope>NUCLEOTIDE SEQUENCE [LARGE SCALE GENOMIC DNA]</scope>
    <source>
        <strain evidence="17">SZHN2017</strain>
        <tissue evidence="17">Muscle</tissue>
    </source>
</reference>